<dbReference type="Pfam" id="PF04383">
    <property type="entry name" value="KilA-N"/>
    <property type="match status" value="1"/>
</dbReference>
<feature type="domain" description="KilA-N" evidence="1">
    <location>
        <begin position="2"/>
        <end position="138"/>
    </location>
</feature>
<sequence>MVNATIHANGIAIRLASTDAADYISLTDIAKYHNPDAPADVVKNWLRIRSTIEFLGLWEQLNNPNFKLVEFDQFKNEAGKNSFVLSPQKWIAATNAIGLTSKSGRYGGTYAHSDIAFEFASWVSPEFKLYVIKDYQRLKSSESHVRSINWSVKREIAKANYRIHTDAIKNNLIPQLLSAQQISITYATEADIINVALFGVTAKQWRQLNPAVKGNIRDNATLEQLIVLSNLETMNAELIHEGLPRKERLFRLNQIAIYQLQALLTSPVKSIETLKKLQ</sequence>
<protein>
    <submittedName>
        <fullName evidence="2">KilA-N domain</fullName>
    </submittedName>
</protein>
<dbReference type="InterPro" id="IPR018004">
    <property type="entry name" value="KilA/APSES_HTH"/>
</dbReference>
<evidence type="ECO:0000259" key="1">
    <source>
        <dbReference type="PROSITE" id="PS51301"/>
    </source>
</evidence>
<dbReference type="EMBL" id="BK032863">
    <property type="protein sequence ID" value="DAF64549.1"/>
    <property type="molecule type" value="Genomic_DNA"/>
</dbReference>
<organism evidence="2">
    <name type="scientific">Siphoviridae sp. ctFH16</name>
    <dbReference type="NCBI Taxonomy" id="2827817"/>
    <lineage>
        <taxon>Viruses</taxon>
        <taxon>Duplodnaviria</taxon>
        <taxon>Heunggongvirae</taxon>
        <taxon>Uroviricota</taxon>
        <taxon>Caudoviricetes</taxon>
    </lineage>
</organism>
<proteinExistence type="predicted"/>
<reference evidence="2" key="1">
    <citation type="journal article" date="2021" name="Proc. Natl. Acad. Sci. U.S.A.">
        <title>A Catalog of Tens of Thousands of Viruses from Human Metagenomes Reveals Hidden Associations with Chronic Diseases.</title>
        <authorList>
            <person name="Tisza M.J."/>
            <person name="Buck C.B."/>
        </authorList>
    </citation>
    <scope>NUCLEOTIDE SEQUENCE</scope>
    <source>
        <strain evidence="2">CtFH16</strain>
    </source>
</reference>
<name>A0A8S5TN36_9CAUD</name>
<dbReference type="SMART" id="SM01252">
    <property type="entry name" value="KilA-N"/>
    <property type="match status" value="1"/>
</dbReference>
<evidence type="ECO:0000313" key="2">
    <source>
        <dbReference type="EMBL" id="DAF64549.1"/>
    </source>
</evidence>
<dbReference type="PROSITE" id="PS51301">
    <property type="entry name" value="KILA_N"/>
    <property type="match status" value="1"/>
</dbReference>
<dbReference type="InterPro" id="IPR017880">
    <property type="entry name" value="KilA_N"/>
</dbReference>
<accession>A0A8S5TN36</accession>